<evidence type="ECO:0000313" key="2">
    <source>
        <dbReference type="EMBL" id="CAA2993212.1"/>
    </source>
</evidence>
<organism evidence="2 3">
    <name type="scientific">Olea europaea subsp. europaea</name>
    <dbReference type="NCBI Taxonomy" id="158383"/>
    <lineage>
        <taxon>Eukaryota</taxon>
        <taxon>Viridiplantae</taxon>
        <taxon>Streptophyta</taxon>
        <taxon>Embryophyta</taxon>
        <taxon>Tracheophyta</taxon>
        <taxon>Spermatophyta</taxon>
        <taxon>Magnoliopsida</taxon>
        <taxon>eudicotyledons</taxon>
        <taxon>Gunneridae</taxon>
        <taxon>Pentapetalae</taxon>
        <taxon>asterids</taxon>
        <taxon>lamiids</taxon>
        <taxon>Lamiales</taxon>
        <taxon>Oleaceae</taxon>
        <taxon>Oleeae</taxon>
        <taxon>Olea</taxon>
    </lineage>
</organism>
<dbReference type="AlphaFoldDB" id="A0A8S0SLD8"/>
<dbReference type="PANTHER" id="PTHR31730:SF2">
    <property type="entry name" value="PROTEIN PSK SIMULATOR 3"/>
    <property type="match status" value="1"/>
</dbReference>
<dbReference type="InterPro" id="IPR045021">
    <property type="entry name" value="PSI1/2/3"/>
</dbReference>
<feature type="domain" description="DUF668" evidence="1">
    <location>
        <begin position="6"/>
        <end position="36"/>
    </location>
</feature>
<gene>
    <name evidence="2" type="ORF">OLEA9_A017905</name>
</gene>
<evidence type="ECO:0000259" key="1">
    <source>
        <dbReference type="Pfam" id="PF05003"/>
    </source>
</evidence>
<reference evidence="2 3" key="1">
    <citation type="submission" date="2019-12" db="EMBL/GenBank/DDBJ databases">
        <authorList>
            <person name="Alioto T."/>
            <person name="Alioto T."/>
            <person name="Gomez Garrido J."/>
        </authorList>
    </citation>
    <scope>NUCLEOTIDE SEQUENCE [LARGE SCALE GENOMIC DNA]</scope>
</reference>
<dbReference type="InterPro" id="IPR007700">
    <property type="entry name" value="DUF668"/>
</dbReference>
<proteinExistence type="predicted"/>
<dbReference type="EMBL" id="CACTIH010005447">
    <property type="protein sequence ID" value="CAA2993212.1"/>
    <property type="molecule type" value="Genomic_DNA"/>
</dbReference>
<dbReference type="PANTHER" id="PTHR31730">
    <property type="entry name" value="OS01G0873900 PROTEIN"/>
    <property type="match status" value="1"/>
</dbReference>
<name>A0A8S0SLD8_OLEEU</name>
<comment type="caution">
    <text evidence="2">The sequence shown here is derived from an EMBL/GenBank/DDBJ whole genome shotgun (WGS) entry which is preliminary data.</text>
</comment>
<sequence>MARLELKKEELTVTEIQEEMEKTLQWLVPVATNTVKVHHGFGWVGEWGNTGSDLTRKSVAPIDIMQIETLHHADRQKTEAYILELLLWL</sequence>
<keyword evidence="3" id="KW-1185">Reference proteome</keyword>
<dbReference type="Proteomes" id="UP000594638">
    <property type="component" value="Unassembled WGS sequence"/>
</dbReference>
<accession>A0A8S0SLD8</accession>
<dbReference type="GO" id="GO:0045927">
    <property type="term" value="P:positive regulation of growth"/>
    <property type="evidence" value="ECO:0007669"/>
    <property type="project" value="InterPro"/>
</dbReference>
<dbReference type="Gramene" id="OE9A017905T1">
    <property type="protein sequence ID" value="OE9A017905C1"/>
    <property type="gene ID" value="OE9A017905"/>
</dbReference>
<dbReference type="Pfam" id="PF05003">
    <property type="entry name" value="DUF668"/>
    <property type="match status" value="1"/>
</dbReference>
<dbReference type="OrthoDB" id="2020544at2759"/>
<protein>
    <recommendedName>
        <fullName evidence="1">DUF668 domain-containing protein</fullName>
    </recommendedName>
</protein>
<evidence type="ECO:0000313" key="3">
    <source>
        <dbReference type="Proteomes" id="UP000594638"/>
    </source>
</evidence>